<dbReference type="AlphaFoldDB" id="A0A438G1N6"/>
<evidence type="ECO:0000313" key="2">
    <source>
        <dbReference type="Proteomes" id="UP000288805"/>
    </source>
</evidence>
<accession>A0A438G1N6</accession>
<comment type="caution">
    <text evidence="1">The sequence shown here is derived from an EMBL/GenBank/DDBJ whole genome shotgun (WGS) entry which is preliminary data.</text>
</comment>
<protein>
    <submittedName>
        <fullName evidence="1">Uncharacterized protein</fullName>
    </submittedName>
</protein>
<name>A0A438G1N6_VITVI</name>
<dbReference type="Proteomes" id="UP000288805">
    <property type="component" value="Unassembled WGS sequence"/>
</dbReference>
<evidence type="ECO:0000313" key="1">
    <source>
        <dbReference type="EMBL" id="RVW66130.1"/>
    </source>
</evidence>
<proteinExistence type="predicted"/>
<reference evidence="1 2" key="1">
    <citation type="journal article" date="2018" name="PLoS Genet.">
        <title>Population sequencing reveals clonal diversity and ancestral inbreeding in the grapevine cultivar Chardonnay.</title>
        <authorList>
            <person name="Roach M.J."/>
            <person name="Johnson D.L."/>
            <person name="Bohlmann J."/>
            <person name="van Vuuren H.J."/>
            <person name="Jones S.J."/>
            <person name="Pretorius I.S."/>
            <person name="Schmidt S.A."/>
            <person name="Borneman A.R."/>
        </authorList>
    </citation>
    <scope>NUCLEOTIDE SEQUENCE [LARGE SCALE GENOMIC DNA]</scope>
    <source>
        <strain evidence="2">cv. Chardonnay</strain>
        <tissue evidence="1">Leaf</tissue>
    </source>
</reference>
<organism evidence="1 2">
    <name type="scientific">Vitis vinifera</name>
    <name type="common">Grape</name>
    <dbReference type="NCBI Taxonomy" id="29760"/>
    <lineage>
        <taxon>Eukaryota</taxon>
        <taxon>Viridiplantae</taxon>
        <taxon>Streptophyta</taxon>
        <taxon>Embryophyta</taxon>
        <taxon>Tracheophyta</taxon>
        <taxon>Spermatophyta</taxon>
        <taxon>Magnoliopsida</taxon>
        <taxon>eudicotyledons</taxon>
        <taxon>Gunneridae</taxon>
        <taxon>Pentapetalae</taxon>
        <taxon>rosids</taxon>
        <taxon>Vitales</taxon>
        <taxon>Vitaceae</taxon>
        <taxon>Viteae</taxon>
        <taxon>Vitis</taxon>
    </lineage>
</organism>
<sequence length="36" mass="4067">MVRMAVGFHDDLPERTAFATKTGSFCNLEAGDFRKF</sequence>
<gene>
    <name evidence="1" type="ORF">CK203_007314</name>
</gene>
<dbReference type="EMBL" id="QGNW01000684">
    <property type="protein sequence ID" value="RVW66130.1"/>
    <property type="molecule type" value="Genomic_DNA"/>
</dbReference>